<sequence>MKFFLVFLSIAALAYSSPVPQEESVLKLVIGNFVNCMNSDLNLCLKEHALRATERLRTVRQLKIIEGVTILNNSPKEAKSLEPLSDDPIIKNKQVTERLWEKGTELLENSELELSYGGEDEESRALGDAEESRGKKKDIKKKMKMLMPILLLLKAKAAALVVLFLGIMALSLFKIAVILKIAFIAKIIALIKMLLAKKHSHDDHGWAPAPEEHGHGHGGWESQGWGRSRNEAADMAYAAYKKQ</sequence>
<proteinExistence type="predicted"/>
<comment type="caution">
    <text evidence="1">The sequence shown here is derived from an EMBL/GenBank/DDBJ whole genome shotgun (WGS) entry which is preliminary data.</text>
</comment>
<evidence type="ECO:0000313" key="1">
    <source>
        <dbReference type="EMBL" id="KAI8423212.1"/>
    </source>
</evidence>
<organism evidence="1 2">
    <name type="scientific">Choristoneura fumiferana</name>
    <name type="common">Spruce budworm moth</name>
    <name type="synonym">Archips fumiferana</name>
    <dbReference type="NCBI Taxonomy" id="7141"/>
    <lineage>
        <taxon>Eukaryota</taxon>
        <taxon>Metazoa</taxon>
        <taxon>Ecdysozoa</taxon>
        <taxon>Arthropoda</taxon>
        <taxon>Hexapoda</taxon>
        <taxon>Insecta</taxon>
        <taxon>Pterygota</taxon>
        <taxon>Neoptera</taxon>
        <taxon>Endopterygota</taxon>
        <taxon>Lepidoptera</taxon>
        <taxon>Glossata</taxon>
        <taxon>Ditrysia</taxon>
        <taxon>Tortricoidea</taxon>
        <taxon>Tortricidae</taxon>
        <taxon>Tortricinae</taxon>
        <taxon>Choristoneura</taxon>
    </lineage>
</organism>
<dbReference type="Proteomes" id="UP001064048">
    <property type="component" value="Chromosome 25"/>
</dbReference>
<keyword evidence="2" id="KW-1185">Reference proteome</keyword>
<reference evidence="1 2" key="1">
    <citation type="journal article" date="2022" name="Genome Biol. Evol.">
        <title>The Spruce Budworm Genome: Reconstructing the Evolutionary History of Antifreeze Proteins.</title>
        <authorList>
            <person name="Beliveau C."/>
            <person name="Gagne P."/>
            <person name="Picq S."/>
            <person name="Vernygora O."/>
            <person name="Keeling C.I."/>
            <person name="Pinkney K."/>
            <person name="Doucet D."/>
            <person name="Wen F."/>
            <person name="Johnston J.S."/>
            <person name="Maaroufi H."/>
            <person name="Boyle B."/>
            <person name="Laroche J."/>
            <person name="Dewar K."/>
            <person name="Juretic N."/>
            <person name="Blackburn G."/>
            <person name="Nisole A."/>
            <person name="Brunet B."/>
            <person name="Brandao M."/>
            <person name="Lumley L."/>
            <person name="Duan J."/>
            <person name="Quan G."/>
            <person name="Lucarotti C.J."/>
            <person name="Roe A.D."/>
            <person name="Sperling F.A.H."/>
            <person name="Levesque R.C."/>
            <person name="Cusson M."/>
        </authorList>
    </citation>
    <scope>NUCLEOTIDE SEQUENCE [LARGE SCALE GENOMIC DNA]</scope>
    <source>
        <strain evidence="1">Glfc:IPQL:Cfum</strain>
    </source>
</reference>
<accession>A0ACC0JGL6</accession>
<dbReference type="EMBL" id="CM046125">
    <property type="protein sequence ID" value="KAI8423212.1"/>
    <property type="molecule type" value="Genomic_DNA"/>
</dbReference>
<evidence type="ECO:0000313" key="2">
    <source>
        <dbReference type="Proteomes" id="UP001064048"/>
    </source>
</evidence>
<protein>
    <submittedName>
        <fullName evidence="1">Uncharacterized protein</fullName>
    </submittedName>
</protein>
<name>A0ACC0JGL6_CHOFU</name>
<gene>
    <name evidence="1" type="ORF">MSG28_014250</name>
</gene>